<reference evidence="1" key="1">
    <citation type="submission" date="2021-02" db="EMBL/GenBank/DDBJ databases">
        <authorList>
            <person name="Nowell W R."/>
        </authorList>
    </citation>
    <scope>NUCLEOTIDE SEQUENCE</scope>
</reference>
<accession>A0A816G702</accession>
<proteinExistence type="predicted"/>
<dbReference type="AlphaFoldDB" id="A0A816G702"/>
<comment type="caution">
    <text evidence="1">The sequence shown here is derived from an EMBL/GenBank/DDBJ whole genome shotgun (WGS) entry which is preliminary data.</text>
</comment>
<keyword evidence="2" id="KW-1185">Reference proteome</keyword>
<evidence type="ECO:0000313" key="1">
    <source>
        <dbReference type="EMBL" id="CAF1670389.1"/>
    </source>
</evidence>
<organism evidence="1 2">
    <name type="scientific">Adineta ricciae</name>
    <name type="common">Rotifer</name>
    <dbReference type="NCBI Taxonomy" id="249248"/>
    <lineage>
        <taxon>Eukaryota</taxon>
        <taxon>Metazoa</taxon>
        <taxon>Spiralia</taxon>
        <taxon>Gnathifera</taxon>
        <taxon>Rotifera</taxon>
        <taxon>Eurotatoria</taxon>
        <taxon>Bdelloidea</taxon>
        <taxon>Adinetida</taxon>
        <taxon>Adinetidae</taxon>
        <taxon>Adineta</taxon>
    </lineage>
</organism>
<evidence type="ECO:0000313" key="2">
    <source>
        <dbReference type="Proteomes" id="UP000663828"/>
    </source>
</evidence>
<feature type="non-terminal residue" evidence="1">
    <location>
        <position position="1"/>
    </location>
</feature>
<sequence>MIDLSDLAEHLKNFAPIPLKCTKPEEAIQNLATVIIMNFCNNYGEKLKISFPNKGFSSLVAIVQRHSSDIHVRAQMALT</sequence>
<gene>
    <name evidence="1" type="ORF">XAT740_LOCUS58562</name>
</gene>
<protein>
    <submittedName>
        <fullName evidence="1">Uncharacterized protein</fullName>
    </submittedName>
</protein>
<dbReference type="EMBL" id="CAJNOR010012909">
    <property type="protein sequence ID" value="CAF1670389.1"/>
    <property type="molecule type" value="Genomic_DNA"/>
</dbReference>
<dbReference type="Proteomes" id="UP000663828">
    <property type="component" value="Unassembled WGS sequence"/>
</dbReference>
<name>A0A816G702_ADIRI</name>